<evidence type="ECO:0000313" key="2">
    <source>
        <dbReference type="Proteomes" id="UP001595616"/>
    </source>
</evidence>
<dbReference type="EMBL" id="JBHRYQ010000001">
    <property type="protein sequence ID" value="MFC3809453.1"/>
    <property type="molecule type" value="Genomic_DNA"/>
</dbReference>
<comment type="caution">
    <text evidence="1">The sequence shown here is derived from an EMBL/GenBank/DDBJ whole genome shotgun (WGS) entry which is preliminary data.</text>
</comment>
<accession>A0ABV7YTE4</accession>
<keyword evidence="2" id="KW-1185">Reference proteome</keyword>
<gene>
    <name evidence="1" type="ORF">ACFOOI_02190</name>
</gene>
<evidence type="ECO:0000313" key="1">
    <source>
        <dbReference type="EMBL" id="MFC3809453.1"/>
    </source>
</evidence>
<organism evidence="1 2">
    <name type="scientific">Lacihabitans lacunae</name>
    <dbReference type="NCBI Taxonomy" id="1028214"/>
    <lineage>
        <taxon>Bacteria</taxon>
        <taxon>Pseudomonadati</taxon>
        <taxon>Bacteroidota</taxon>
        <taxon>Cytophagia</taxon>
        <taxon>Cytophagales</taxon>
        <taxon>Leadbetterellaceae</taxon>
        <taxon>Lacihabitans</taxon>
    </lineage>
</organism>
<evidence type="ECO:0008006" key="3">
    <source>
        <dbReference type="Google" id="ProtNLM"/>
    </source>
</evidence>
<reference evidence="2" key="1">
    <citation type="journal article" date="2019" name="Int. J. Syst. Evol. Microbiol.">
        <title>The Global Catalogue of Microorganisms (GCM) 10K type strain sequencing project: providing services to taxonomists for standard genome sequencing and annotation.</title>
        <authorList>
            <consortium name="The Broad Institute Genomics Platform"/>
            <consortium name="The Broad Institute Genome Sequencing Center for Infectious Disease"/>
            <person name="Wu L."/>
            <person name="Ma J."/>
        </authorList>
    </citation>
    <scope>NUCLEOTIDE SEQUENCE [LARGE SCALE GENOMIC DNA]</scope>
    <source>
        <strain evidence="2">CECT 7956</strain>
    </source>
</reference>
<sequence>MMHNFNIKIILFYLLLIPIKTLAQDKVTWSSINKSYGLGISSVGIFGSLKIKLKNNFTFNSQFSHIGYNRPKRVDLEKNTYVSIFPKIKRTGLDFGISHKNWKKWLELECGFTFLAWNKNEIRIESTTGIITEGLQIQPKDFGPINLEINWSDIQPFFRVYLGKIKEIRKINTRGILGLTYMGHPSLHVNYTGFLETTNLKTDIKTIEKNMRNYSFYPQVGIELNFGSN</sequence>
<proteinExistence type="predicted"/>
<dbReference type="Proteomes" id="UP001595616">
    <property type="component" value="Unassembled WGS sequence"/>
</dbReference>
<name>A0ABV7YTE4_9BACT</name>
<dbReference type="RefSeq" id="WP_379834532.1">
    <property type="nucleotide sequence ID" value="NZ_JBHRYQ010000001.1"/>
</dbReference>
<dbReference type="Gene3D" id="2.40.160.170">
    <property type="match status" value="1"/>
</dbReference>
<protein>
    <recommendedName>
        <fullName evidence="3">Outer membrane protein beta-barrel domain-containing protein</fullName>
    </recommendedName>
</protein>